<proteinExistence type="predicted"/>
<dbReference type="Proteomes" id="UP000184499">
    <property type="component" value="Unassembled WGS sequence"/>
</dbReference>
<dbReference type="AlphaFoldDB" id="A0A1L9U164"/>
<keyword evidence="2" id="KW-1185">Reference proteome</keyword>
<organism evidence="1 2">
    <name type="scientific">Aspergillus brasiliensis (strain CBS 101740 / IMI 381727 / IBT 21946)</name>
    <dbReference type="NCBI Taxonomy" id="767769"/>
    <lineage>
        <taxon>Eukaryota</taxon>
        <taxon>Fungi</taxon>
        <taxon>Dikarya</taxon>
        <taxon>Ascomycota</taxon>
        <taxon>Pezizomycotina</taxon>
        <taxon>Eurotiomycetes</taxon>
        <taxon>Eurotiomycetidae</taxon>
        <taxon>Eurotiales</taxon>
        <taxon>Aspergillaceae</taxon>
        <taxon>Aspergillus</taxon>
        <taxon>Aspergillus subgen. Circumdati</taxon>
    </lineage>
</organism>
<accession>A0A1L9U164</accession>
<name>A0A1L9U164_ASPBC</name>
<protein>
    <submittedName>
        <fullName evidence="1">Uncharacterized protein</fullName>
    </submittedName>
</protein>
<feature type="non-terminal residue" evidence="1">
    <location>
        <position position="1"/>
    </location>
</feature>
<dbReference type="RefSeq" id="XP_067472668.1">
    <property type="nucleotide sequence ID" value="XM_067626422.1"/>
</dbReference>
<dbReference type="GeneID" id="93578910"/>
<gene>
    <name evidence="1" type="ORF">ASPBRDRAFT_49790</name>
</gene>
<sequence length="74" mass="8590">RKTGWYRYKLDYNKQPHTRGCKHGARALKPFQLIGPISATPKQRPSLKLQYHWILGFCHRQAGHFLSWSSALVG</sequence>
<dbReference type="VEuPathDB" id="FungiDB:ASPBRDRAFT_49790"/>
<reference evidence="2" key="1">
    <citation type="journal article" date="2017" name="Genome Biol.">
        <title>Comparative genomics reveals high biological diversity and specific adaptations in the industrially and medically important fungal genus Aspergillus.</title>
        <authorList>
            <person name="de Vries R.P."/>
            <person name="Riley R."/>
            <person name="Wiebenga A."/>
            <person name="Aguilar-Osorio G."/>
            <person name="Amillis S."/>
            <person name="Uchima C.A."/>
            <person name="Anderluh G."/>
            <person name="Asadollahi M."/>
            <person name="Askin M."/>
            <person name="Barry K."/>
            <person name="Battaglia E."/>
            <person name="Bayram O."/>
            <person name="Benocci T."/>
            <person name="Braus-Stromeyer S.A."/>
            <person name="Caldana C."/>
            <person name="Canovas D."/>
            <person name="Cerqueira G.C."/>
            <person name="Chen F."/>
            <person name="Chen W."/>
            <person name="Choi C."/>
            <person name="Clum A."/>
            <person name="Dos Santos R.A."/>
            <person name="Damasio A.R."/>
            <person name="Diallinas G."/>
            <person name="Emri T."/>
            <person name="Fekete E."/>
            <person name="Flipphi M."/>
            <person name="Freyberg S."/>
            <person name="Gallo A."/>
            <person name="Gournas C."/>
            <person name="Habgood R."/>
            <person name="Hainaut M."/>
            <person name="Harispe M.L."/>
            <person name="Henrissat B."/>
            <person name="Hilden K.S."/>
            <person name="Hope R."/>
            <person name="Hossain A."/>
            <person name="Karabika E."/>
            <person name="Karaffa L."/>
            <person name="Karanyi Z."/>
            <person name="Krasevec N."/>
            <person name="Kuo A."/>
            <person name="Kusch H."/>
            <person name="LaButti K."/>
            <person name="Lagendijk E.L."/>
            <person name="Lapidus A."/>
            <person name="Levasseur A."/>
            <person name="Lindquist E."/>
            <person name="Lipzen A."/>
            <person name="Logrieco A.F."/>
            <person name="MacCabe A."/>
            <person name="Maekelae M.R."/>
            <person name="Malavazi I."/>
            <person name="Melin P."/>
            <person name="Meyer V."/>
            <person name="Mielnichuk N."/>
            <person name="Miskei M."/>
            <person name="Molnar A.P."/>
            <person name="Mule G."/>
            <person name="Ngan C.Y."/>
            <person name="Orejas M."/>
            <person name="Orosz E."/>
            <person name="Ouedraogo J.P."/>
            <person name="Overkamp K.M."/>
            <person name="Park H.-S."/>
            <person name="Perrone G."/>
            <person name="Piumi F."/>
            <person name="Punt P.J."/>
            <person name="Ram A.F."/>
            <person name="Ramon A."/>
            <person name="Rauscher S."/>
            <person name="Record E."/>
            <person name="Riano-Pachon D.M."/>
            <person name="Robert V."/>
            <person name="Roehrig J."/>
            <person name="Ruller R."/>
            <person name="Salamov A."/>
            <person name="Salih N.S."/>
            <person name="Samson R.A."/>
            <person name="Sandor E."/>
            <person name="Sanguinetti M."/>
            <person name="Schuetze T."/>
            <person name="Sepcic K."/>
            <person name="Shelest E."/>
            <person name="Sherlock G."/>
            <person name="Sophianopoulou V."/>
            <person name="Squina F.M."/>
            <person name="Sun H."/>
            <person name="Susca A."/>
            <person name="Todd R.B."/>
            <person name="Tsang A."/>
            <person name="Unkles S.E."/>
            <person name="van de Wiele N."/>
            <person name="van Rossen-Uffink D."/>
            <person name="Oliveira J.V."/>
            <person name="Vesth T.C."/>
            <person name="Visser J."/>
            <person name="Yu J.-H."/>
            <person name="Zhou M."/>
            <person name="Andersen M.R."/>
            <person name="Archer D.B."/>
            <person name="Baker S.E."/>
            <person name="Benoit I."/>
            <person name="Brakhage A.A."/>
            <person name="Braus G.H."/>
            <person name="Fischer R."/>
            <person name="Frisvad J.C."/>
            <person name="Goldman G.H."/>
            <person name="Houbraken J."/>
            <person name="Oakley B."/>
            <person name="Pocsi I."/>
            <person name="Scazzocchio C."/>
            <person name="Seiboth B."/>
            <person name="vanKuyk P.A."/>
            <person name="Wortman J."/>
            <person name="Dyer P.S."/>
            <person name="Grigoriev I.V."/>
        </authorList>
    </citation>
    <scope>NUCLEOTIDE SEQUENCE [LARGE SCALE GENOMIC DNA]</scope>
    <source>
        <strain evidence="2">CBS 101740 / IMI 381727 / IBT 21946</strain>
    </source>
</reference>
<evidence type="ECO:0000313" key="2">
    <source>
        <dbReference type="Proteomes" id="UP000184499"/>
    </source>
</evidence>
<dbReference type="EMBL" id="KV878777">
    <property type="protein sequence ID" value="OJJ65417.1"/>
    <property type="molecule type" value="Genomic_DNA"/>
</dbReference>
<evidence type="ECO:0000313" key="1">
    <source>
        <dbReference type="EMBL" id="OJJ65417.1"/>
    </source>
</evidence>